<feature type="transmembrane region" description="Helical" evidence="1">
    <location>
        <begin position="39"/>
        <end position="58"/>
    </location>
</feature>
<keyword evidence="1" id="KW-0812">Transmembrane</keyword>
<feature type="transmembrane region" description="Helical" evidence="1">
    <location>
        <begin position="169"/>
        <end position="185"/>
    </location>
</feature>
<dbReference type="AlphaFoldDB" id="A0A9X2P9U7"/>
<accession>A0A9X2P9U7</accession>
<feature type="transmembrane region" description="Helical" evidence="1">
    <location>
        <begin position="258"/>
        <end position="276"/>
    </location>
</feature>
<evidence type="ECO:0000313" key="3">
    <source>
        <dbReference type="Proteomes" id="UP001142175"/>
    </source>
</evidence>
<evidence type="ECO:0000256" key="1">
    <source>
        <dbReference type="SAM" id="Phobius"/>
    </source>
</evidence>
<feature type="transmembrane region" description="Helical" evidence="1">
    <location>
        <begin position="101"/>
        <end position="118"/>
    </location>
</feature>
<keyword evidence="1" id="KW-1133">Transmembrane helix</keyword>
<proteinExistence type="predicted"/>
<evidence type="ECO:0000313" key="2">
    <source>
        <dbReference type="EMBL" id="MCR9016993.1"/>
    </source>
</evidence>
<feature type="transmembrane region" description="Helical" evidence="1">
    <location>
        <begin position="234"/>
        <end position="252"/>
    </location>
</feature>
<sequence length="288" mass="32364">MTDQTDQKPRFSPFLFLAILPALLLGTYTMAFSEVPRTLWMMNLGFGMMGIALQWVFFRFRPVFKKVNPYPIILISILLLLLTFWDDGYQDVHRWVSIGNFKVNIGLIVSPLILIQIHKMENKIMALLVSLLSVLIFLFQPDASLVTAFSAAAVMLLFRKNSSNITKGLILIAAFGASVFAWYNLDSLPAVSYVEDILSLAWKISWVFGICSVLSLVLLPLPFFVLASKEKRTMAYSLGLYFSLILLVTIFGNFPVMVMGYGISPIIGYFIGMVWLGDGVSKSKEKNL</sequence>
<feature type="transmembrane region" description="Helical" evidence="1">
    <location>
        <begin position="12"/>
        <end position="32"/>
    </location>
</feature>
<protein>
    <submittedName>
        <fullName evidence="2">Uncharacterized protein</fullName>
    </submittedName>
</protein>
<dbReference type="Proteomes" id="UP001142175">
    <property type="component" value="Unassembled WGS sequence"/>
</dbReference>
<dbReference type="EMBL" id="JANSUY010000022">
    <property type="protein sequence ID" value="MCR9016993.1"/>
    <property type="molecule type" value="Genomic_DNA"/>
</dbReference>
<gene>
    <name evidence="2" type="ORF">NU887_18310</name>
</gene>
<feature type="transmembrane region" description="Helical" evidence="1">
    <location>
        <begin position="70"/>
        <end position="89"/>
    </location>
</feature>
<name>A0A9X2P9U7_9BACT</name>
<organism evidence="2 3">
    <name type="scientific">Aquiflexum gelatinilyticum</name>
    <dbReference type="NCBI Taxonomy" id="2961943"/>
    <lineage>
        <taxon>Bacteria</taxon>
        <taxon>Pseudomonadati</taxon>
        <taxon>Bacteroidota</taxon>
        <taxon>Cytophagia</taxon>
        <taxon>Cytophagales</taxon>
        <taxon>Cyclobacteriaceae</taxon>
        <taxon>Aquiflexum</taxon>
    </lineage>
</organism>
<reference evidence="2" key="1">
    <citation type="submission" date="2022-08" db="EMBL/GenBank/DDBJ databases">
        <authorList>
            <person name="Zhang D."/>
        </authorList>
    </citation>
    <scope>NUCLEOTIDE SEQUENCE</scope>
    <source>
        <strain evidence="2">XJ19-11</strain>
    </source>
</reference>
<feature type="transmembrane region" description="Helical" evidence="1">
    <location>
        <begin position="205"/>
        <end position="227"/>
    </location>
</feature>
<keyword evidence="1" id="KW-0472">Membrane</keyword>
<dbReference type="RefSeq" id="WP_258424838.1">
    <property type="nucleotide sequence ID" value="NZ_JANSUY010000022.1"/>
</dbReference>
<comment type="caution">
    <text evidence="2">The sequence shown here is derived from an EMBL/GenBank/DDBJ whole genome shotgun (WGS) entry which is preliminary data.</text>
</comment>
<keyword evidence="3" id="KW-1185">Reference proteome</keyword>